<dbReference type="KEGG" id="aup:AsAng_0053010"/>
<gene>
    <name evidence="1" type="ORF">AsAng_0053010</name>
</gene>
<evidence type="ECO:0000313" key="1">
    <source>
        <dbReference type="EMBL" id="BDS14521.1"/>
    </source>
</evidence>
<dbReference type="AlphaFoldDB" id="A0A915YKB2"/>
<accession>A0A915YKB2</accession>
<evidence type="ECO:0000313" key="2">
    <source>
        <dbReference type="Proteomes" id="UP001060919"/>
    </source>
</evidence>
<dbReference type="EMBL" id="AP026867">
    <property type="protein sequence ID" value="BDS14521.1"/>
    <property type="molecule type" value="Genomic_DNA"/>
</dbReference>
<proteinExistence type="predicted"/>
<protein>
    <submittedName>
        <fullName evidence="1">Uncharacterized protein</fullName>
    </submittedName>
</protein>
<organism evidence="1 2">
    <name type="scientific">Aureispira anguillae</name>
    <dbReference type="NCBI Taxonomy" id="2864201"/>
    <lineage>
        <taxon>Bacteria</taxon>
        <taxon>Pseudomonadati</taxon>
        <taxon>Bacteroidota</taxon>
        <taxon>Saprospiria</taxon>
        <taxon>Saprospirales</taxon>
        <taxon>Saprospiraceae</taxon>
        <taxon>Aureispira</taxon>
    </lineage>
</organism>
<keyword evidence="2" id="KW-1185">Reference proteome</keyword>
<reference evidence="1" key="1">
    <citation type="submission" date="2022-09" db="EMBL/GenBank/DDBJ databases">
        <title>Aureispira anguillicida sp. nov., isolated from Leptocephalus of Japanese eel Anguilla japonica.</title>
        <authorList>
            <person name="Yuasa K."/>
            <person name="Mekata T."/>
            <person name="Ikunari K."/>
        </authorList>
    </citation>
    <scope>NUCLEOTIDE SEQUENCE</scope>
    <source>
        <strain evidence="1">EL160426</strain>
    </source>
</reference>
<name>A0A915YKB2_9BACT</name>
<dbReference type="Proteomes" id="UP001060919">
    <property type="component" value="Chromosome"/>
</dbReference>
<sequence length="44" mass="5172">MYQSSNEAKMIVRSYLSLLPSLIYPKSVDKSLLNLNYFCALFFY</sequence>